<reference evidence="3 4" key="1">
    <citation type="submission" date="2017-04" db="EMBL/GenBank/DDBJ databases">
        <authorList>
            <person name="Afonso C.L."/>
            <person name="Miller P.J."/>
            <person name="Scott M.A."/>
            <person name="Spackman E."/>
            <person name="Goraichik I."/>
            <person name="Dimitrov K.M."/>
            <person name="Suarez D.L."/>
            <person name="Swayne D.E."/>
        </authorList>
    </citation>
    <scope>NUCLEOTIDE SEQUENCE [LARGE SCALE GENOMIC DNA]</scope>
    <source>
        <strain evidence="3 4">DSM 5090</strain>
    </source>
</reference>
<accession>A0A1W1ZWS2</accession>
<dbReference type="STRING" id="112901.SAMN04488500_104247"/>
<dbReference type="InterPro" id="IPR002869">
    <property type="entry name" value="Pyrv_flavodox_OxRed_cen"/>
</dbReference>
<keyword evidence="4" id="KW-1185">Reference proteome</keyword>
<keyword evidence="1" id="KW-0560">Oxidoreductase</keyword>
<dbReference type="RefSeq" id="WP_084574889.1">
    <property type="nucleotide sequence ID" value="NZ_CP155572.1"/>
</dbReference>
<dbReference type="InterPro" id="IPR052198">
    <property type="entry name" value="IorB_Oxidoreductase"/>
</dbReference>
<dbReference type="GO" id="GO:0016903">
    <property type="term" value="F:oxidoreductase activity, acting on the aldehyde or oxo group of donors"/>
    <property type="evidence" value="ECO:0007669"/>
    <property type="project" value="InterPro"/>
</dbReference>
<dbReference type="PANTHER" id="PTHR43854:SF1">
    <property type="entry name" value="INDOLEPYRUVATE OXIDOREDUCTASE SUBUNIT IORB"/>
    <property type="match status" value="1"/>
</dbReference>
<evidence type="ECO:0000256" key="1">
    <source>
        <dbReference type="ARBA" id="ARBA00023002"/>
    </source>
</evidence>
<name>A0A1W1ZWS2_9FIRM</name>
<dbReference type="PANTHER" id="PTHR43854">
    <property type="entry name" value="INDOLEPYRUVATE OXIDOREDUCTASE SUBUNIT IORB"/>
    <property type="match status" value="1"/>
</dbReference>
<keyword evidence="3" id="KW-0670">Pyruvate</keyword>
<dbReference type="Gene3D" id="3.40.920.10">
    <property type="entry name" value="Pyruvate-ferredoxin oxidoreductase, PFOR, domain III"/>
    <property type="match status" value="1"/>
</dbReference>
<protein>
    <submittedName>
        <fullName evidence="3">Indolepyruvate ferredoxin oxidoreductase beta subunit</fullName>
    </submittedName>
</protein>
<evidence type="ECO:0000313" key="3">
    <source>
        <dbReference type="EMBL" id="SMC52854.1"/>
    </source>
</evidence>
<sequence>MADVKNILLVGVGGQGTILVGKILSTGLMDAGYDVKMSEVHGMAQRGGSVSNQVRYGQKVHSPLMGRGEADILISFETMEALRWLEYLNPKGVAVINDYQIPSAPILMGKREYPQGVLEIIKSKVKTTVIKAGEIAESLGNAKSMNIVLFGALVKGMNLTNIDWEAAIRKNVKESTADVNIKAFKAGMEALAE</sequence>
<organism evidence="3 4">
    <name type="scientific">Sporomusa malonica</name>
    <dbReference type="NCBI Taxonomy" id="112901"/>
    <lineage>
        <taxon>Bacteria</taxon>
        <taxon>Bacillati</taxon>
        <taxon>Bacillota</taxon>
        <taxon>Negativicutes</taxon>
        <taxon>Selenomonadales</taxon>
        <taxon>Sporomusaceae</taxon>
        <taxon>Sporomusa</taxon>
    </lineage>
</organism>
<evidence type="ECO:0000259" key="2">
    <source>
        <dbReference type="Pfam" id="PF01558"/>
    </source>
</evidence>
<dbReference type="AlphaFoldDB" id="A0A1W1ZWS2"/>
<dbReference type="OrthoDB" id="9789125at2"/>
<dbReference type="Pfam" id="PF01558">
    <property type="entry name" value="POR"/>
    <property type="match status" value="1"/>
</dbReference>
<gene>
    <name evidence="3" type="ORF">SAMN04488500_104247</name>
</gene>
<dbReference type="SUPFAM" id="SSF53323">
    <property type="entry name" value="Pyruvate-ferredoxin oxidoreductase, PFOR, domain III"/>
    <property type="match status" value="1"/>
</dbReference>
<dbReference type="EMBL" id="FWXI01000004">
    <property type="protein sequence ID" value="SMC52854.1"/>
    <property type="molecule type" value="Genomic_DNA"/>
</dbReference>
<dbReference type="NCBIfam" id="NF005325">
    <property type="entry name" value="PRK06853.1-5"/>
    <property type="match status" value="1"/>
</dbReference>
<feature type="domain" description="Pyruvate/ketoisovalerate oxidoreductase catalytic" evidence="2">
    <location>
        <begin position="13"/>
        <end position="189"/>
    </location>
</feature>
<dbReference type="InterPro" id="IPR019752">
    <property type="entry name" value="Pyrv/ketoisovalerate_OxRed_cat"/>
</dbReference>
<proteinExistence type="predicted"/>
<evidence type="ECO:0000313" key="4">
    <source>
        <dbReference type="Proteomes" id="UP000192738"/>
    </source>
</evidence>
<dbReference type="Proteomes" id="UP000192738">
    <property type="component" value="Unassembled WGS sequence"/>
</dbReference>